<keyword evidence="2 5" id="KW-0812">Transmembrane</keyword>
<comment type="caution">
    <text evidence="6">The sequence shown here is derived from an EMBL/GenBank/DDBJ whole genome shotgun (WGS) entry which is preliminary data.</text>
</comment>
<dbReference type="Pfam" id="PF01758">
    <property type="entry name" value="SBF"/>
    <property type="match status" value="1"/>
</dbReference>
<evidence type="ECO:0000256" key="2">
    <source>
        <dbReference type="ARBA" id="ARBA00022692"/>
    </source>
</evidence>
<accession>A0ABS6ASV8</accession>
<evidence type="ECO:0000313" key="6">
    <source>
        <dbReference type="EMBL" id="MBU3060089.1"/>
    </source>
</evidence>
<gene>
    <name evidence="6" type="ORF">KO481_00915</name>
</gene>
<dbReference type="EMBL" id="JAHKNI010000001">
    <property type="protein sequence ID" value="MBU3060089.1"/>
    <property type="molecule type" value="Genomic_DNA"/>
</dbReference>
<feature type="transmembrane region" description="Helical" evidence="5">
    <location>
        <begin position="41"/>
        <end position="63"/>
    </location>
</feature>
<comment type="subcellular location">
    <subcellularLocation>
        <location evidence="1">Membrane</location>
        <topology evidence="1">Multi-pass membrane protein</topology>
    </subcellularLocation>
</comment>
<organism evidence="6 7">
    <name type="scientific">Nocardia albiluteola</name>
    <dbReference type="NCBI Taxonomy" id="2842303"/>
    <lineage>
        <taxon>Bacteria</taxon>
        <taxon>Bacillati</taxon>
        <taxon>Actinomycetota</taxon>
        <taxon>Actinomycetes</taxon>
        <taxon>Mycobacteriales</taxon>
        <taxon>Nocardiaceae</taxon>
        <taxon>Nocardia</taxon>
    </lineage>
</organism>
<name>A0ABS6ASV8_9NOCA</name>
<evidence type="ECO:0000256" key="3">
    <source>
        <dbReference type="ARBA" id="ARBA00022989"/>
    </source>
</evidence>
<keyword evidence="7" id="KW-1185">Reference proteome</keyword>
<dbReference type="InterPro" id="IPR002657">
    <property type="entry name" value="BilAc:Na_symport/Acr3"/>
</dbReference>
<proteinExistence type="predicted"/>
<evidence type="ECO:0000313" key="7">
    <source>
        <dbReference type="Proteomes" id="UP000733379"/>
    </source>
</evidence>
<evidence type="ECO:0000256" key="1">
    <source>
        <dbReference type="ARBA" id="ARBA00004141"/>
    </source>
</evidence>
<dbReference type="Gene3D" id="1.20.1530.20">
    <property type="match status" value="1"/>
</dbReference>
<protein>
    <submittedName>
        <fullName evidence="6">Uncharacterized protein</fullName>
    </submittedName>
</protein>
<reference evidence="6 7" key="1">
    <citation type="submission" date="2021-06" db="EMBL/GenBank/DDBJ databases">
        <title>Actinomycetes sequencing.</title>
        <authorList>
            <person name="Shan Q."/>
        </authorList>
    </citation>
    <scope>NUCLEOTIDE SEQUENCE [LARGE SCALE GENOMIC DNA]</scope>
    <source>
        <strain evidence="6 7">NEAU-G5</strain>
    </source>
</reference>
<keyword evidence="4 5" id="KW-0472">Membrane</keyword>
<evidence type="ECO:0000256" key="4">
    <source>
        <dbReference type="ARBA" id="ARBA00023136"/>
    </source>
</evidence>
<sequence length="72" mass="7914">MAVSSLFAAFLPLALALVMFGLGLALTTADFVRVLRYPKATVVALVCQMVVLPTVCLGLVYLFRLGRRRSRR</sequence>
<keyword evidence="3 5" id="KW-1133">Transmembrane helix</keyword>
<dbReference type="InterPro" id="IPR038770">
    <property type="entry name" value="Na+/solute_symporter_sf"/>
</dbReference>
<evidence type="ECO:0000256" key="5">
    <source>
        <dbReference type="SAM" id="Phobius"/>
    </source>
</evidence>
<dbReference type="Proteomes" id="UP000733379">
    <property type="component" value="Unassembled WGS sequence"/>
</dbReference>